<feature type="compositionally biased region" description="Basic and acidic residues" evidence="1">
    <location>
        <begin position="245"/>
        <end position="255"/>
    </location>
</feature>
<feature type="region of interest" description="Disordered" evidence="1">
    <location>
        <begin position="221"/>
        <end position="263"/>
    </location>
</feature>
<reference evidence="3 4" key="1">
    <citation type="submission" date="2024-01" db="EMBL/GenBank/DDBJ databases">
        <title>A draft genome for the cacao thread blight pathogen Marasmiellus scandens.</title>
        <authorList>
            <person name="Baruah I.K."/>
            <person name="Leung J."/>
            <person name="Bukari Y."/>
            <person name="Amoako-Attah I."/>
            <person name="Meinhardt L.W."/>
            <person name="Bailey B.A."/>
            <person name="Cohen S.P."/>
        </authorList>
    </citation>
    <scope>NUCLEOTIDE SEQUENCE [LARGE SCALE GENOMIC DNA]</scope>
    <source>
        <strain evidence="3 4">GH-19</strain>
    </source>
</reference>
<evidence type="ECO:0000313" key="3">
    <source>
        <dbReference type="EMBL" id="KAK7438245.1"/>
    </source>
</evidence>
<sequence>MIVLFIIATIGLALGAATYIMLATTLLGVDQDHKKWLGLEMSVEVSYALANTVADILLVHRCYIIWGRQKKVAIPLAALALANNGLLIGATVVAGTHYDTESQLQFSRVSAIAALLFFVVNIIMNLVIPLMISVRIWTIRRKVVAILGSRKDQNNWNIALCLETGVVYPLALIPCLIVRSVENRISPYPVLLQVACIAPTLIIVRSGLGISIENVNDTVHNAKGKRSGYSTPGERETLSQWTQDPGRKVDPHGRDEEDPPLLE</sequence>
<proteinExistence type="predicted"/>
<evidence type="ECO:0000313" key="4">
    <source>
        <dbReference type="Proteomes" id="UP001498398"/>
    </source>
</evidence>
<keyword evidence="4" id="KW-1185">Reference proteome</keyword>
<name>A0ABR1IQ36_9AGAR</name>
<keyword evidence="2" id="KW-1133">Transmembrane helix</keyword>
<keyword evidence="2" id="KW-0812">Transmembrane</keyword>
<evidence type="ECO:0000256" key="1">
    <source>
        <dbReference type="SAM" id="MobiDB-lite"/>
    </source>
</evidence>
<accession>A0ABR1IQ36</accession>
<evidence type="ECO:0000256" key="2">
    <source>
        <dbReference type="SAM" id="Phobius"/>
    </source>
</evidence>
<dbReference type="EMBL" id="JBANRG010000080">
    <property type="protein sequence ID" value="KAK7438245.1"/>
    <property type="molecule type" value="Genomic_DNA"/>
</dbReference>
<keyword evidence="2" id="KW-0472">Membrane</keyword>
<protein>
    <submittedName>
        <fullName evidence="3">Uncharacterized protein</fullName>
    </submittedName>
</protein>
<dbReference type="Proteomes" id="UP001498398">
    <property type="component" value="Unassembled WGS sequence"/>
</dbReference>
<feature type="transmembrane region" description="Helical" evidence="2">
    <location>
        <begin position="46"/>
        <end position="64"/>
    </location>
</feature>
<organism evidence="3 4">
    <name type="scientific">Marasmiellus scandens</name>
    <dbReference type="NCBI Taxonomy" id="2682957"/>
    <lineage>
        <taxon>Eukaryota</taxon>
        <taxon>Fungi</taxon>
        <taxon>Dikarya</taxon>
        <taxon>Basidiomycota</taxon>
        <taxon>Agaricomycotina</taxon>
        <taxon>Agaricomycetes</taxon>
        <taxon>Agaricomycetidae</taxon>
        <taxon>Agaricales</taxon>
        <taxon>Marasmiineae</taxon>
        <taxon>Omphalotaceae</taxon>
        <taxon>Marasmiellus</taxon>
    </lineage>
</organism>
<feature type="transmembrane region" description="Helical" evidence="2">
    <location>
        <begin position="158"/>
        <end position="179"/>
    </location>
</feature>
<feature type="transmembrane region" description="Helical" evidence="2">
    <location>
        <begin position="185"/>
        <end position="204"/>
    </location>
</feature>
<comment type="caution">
    <text evidence="3">The sequence shown here is derived from an EMBL/GenBank/DDBJ whole genome shotgun (WGS) entry which is preliminary data.</text>
</comment>
<feature type="transmembrane region" description="Helical" evidence="2">
    <location>
        <begin position="76"/>
        <end position="98"/>
    </location>
</feature>
<feature type="transmembrane region" description="Helical" evidence="2">
    <location>
        <begin position="110"/>
        <end position="137"/>
    </location>
</feature>
<gene>
    <name evidence="3" type="ORF">VKT23_018176</name>
</gene>